<keyword evidence="3" id="KW-0539">Nucleus</keyword>
<protein>
    <submittedName>
        <fullName evidence="5">Nucleolar complex protein</fullName>
    </submittedName>
</protein>
<name>A0A2A3EGM1_APICC</name>
<accession>A0A2A3EGM1</accession>
<dbReference type="EMBL" id="KZ288262">
    <property type="protein sequence ID" value="PBC30369.1"/>
    <property type="molecule type" value="Genomic_DNA"/>
</dbReference>
<feature type="compositionally biased region" description="Basic and acidic residues" evidence="4">
    <location>
        <begin position="1"/>
        <end position="11"/>
    </location>
</feature>
<evidence type="ECO:0000313" key="5">
    <source>
        <dbReference type="EMBL" id="PBC30369.1"/>
    </source>
</evidence>
<dbReference type="GO" id="GO:0003714">
    <property type="term" value="F:transcription corepressor activity"/>
    <property type="evidence" value="ECO:0007669"/>
    <property type="project" value="TreeGrafter"/>
</dbReference>
<evidence type="ECO:0000256" key="4">
    <source>
        <dbReference type="SAM" id="MobiDB-lite"/>
    </source>
</evidence>
<dbReference type="Pfam" id="PF03715">
    <property type="entry name" value="Noc2"/>
    <property type="match status" value="1"/>
</dbReference>
<evidence type="ECO:0000256" key="2">
    <source>
        <dbReference type="ARBA" id="ARBA00005907"/>
    </source>
</evidence>
<dbReference type="InterPro" id="IPR005343">
    <property type="entry name" value="Noc2"/>
</dbReference>
<organism evidence="5 6">
    <name type="scientific">Apis cerana cerana</name>
    <name type="common">Oriental honeybee</name>
    <dbReference type="NCBI Taxonomy" id="94128"/>
    <lineage>
        <taxon>Eukaryota</taxon>
        <taxon>Metazoa</taxon>
        <taxon>Ecdysozoa</taxon>
        <taxon>Arthropoda</taxon>
        <taxon>Hexapoda</taxon>
        <taxon>Insecta</taxon>
        <taxon>Pterygota</taxon>
        <taxon>Neoptera</taxon>
        <taxon>Endopterygota</taxon>
        <taxon>Hymenoptera</taxon>
        <taxon>Apocrita</taxon>
        <taxon>Aculeata</taxon>
        <taxon>Apoidea</taxon>
        <taxon>Anthophila</taxon>
        <taxon>Apidae</taxon>
        <taxon>Apis</taxon>
    </lineage>
</organism>
<comment type="subcellular location">
    <subcellularLocation>
        <location evidence="1">Nucleus</location>
    </subcellularLocation>
</comment>
<proteinExistence type="inferred from homology"/>
<dbReference type="PANTHER" id="PTHR12687:SF4">
    <property type="entry name" value="NUCLEOLAR COMPLEX PROTEIN 2 HOMOLOG"/>
    <property type="match status" value="1"/>
</dbReference>
<dbReference type="GO" id="GO:0005654">
    <property type="term" value="C:nucleoplasm"/>
    <property type="evidence" value="ECO:0007669"/>
    <property type="project" value="TreeGrafter"/>
</dbReference>
<dbReference type="GO" id="GO:0042273">
    <property type="term" value="P:ribosomal large subunit biogenesis"/>
    <property type="evidence" value="ECO:0007669"/>
    <property type="project" value="TreeGrafter"/>
</dbReference>
<dbReference type="AlphaFoldDB" id="A0A2A3EGM1"/>
<dbReference type="GO" id="GO:0030690">
    <property type="term" value="C:Noc1p-Noc2p complex"/>
    <property type="evidence" value="ECO:0007669"/>
    <property type="project" value="TreeGrafter"/>
</dbReference>
<evidence type="ECO:0000256" key="1">
    <source>
        <dbReference type="ARBA" id="ARBA00004123"/>
    </source>
</evidence>
<gene>
    <name evidence="5" type="ORF">APICC_08692</name>
</gene>
<feature type="region of interest" description="Disordered" evidence="4">
    <location>
        <begin position="40"/>
        <end position="75"/>
    </location>
</feature>
<dbReference type="GO" id="GO:0000122">
    <property type="term" value="P:negative regulation of transcription by RNA polymerase II"/>
    <property type="evidence" value="ECO:0007669"/>
    <property type="project" value="TreeGrafter"/>
</dbReference>
<comment type="similarity">
    <text evidence="2">Belongs to the NOC2 family.</text>
</comment>
<dbReference type="GO" id="GO:0042393">
    <property type="term" value="F:histone binding"/>
    <property type="evidence" value="ECO:0007669"/>
    <property type="project" value="TreeGrafter"/>
</dbReference>
<dbReference type="Proteomes" id="UP000242457">
    <property type="component" value="Unassembled WGS sequence"/>
</dbReference>
<feature type="region of interest" description="Disordered" evidence="4">
    <location>
        <begin position="1"/>
        <end position="20"/>
    </location>
</feature>
<keyword evidence="6" id="KW-1185">Reference proteome</keyword>
<evidence type="ECO:0000256" key="3">
    <source>
        <dbReference type="ARBA" id="ARBA00023242"/>
    </source>
</evidence>
<feature type="compositionally biased region" description="Basic residues" evidence="4">
    <location>
        <begin position="689"/>
        <end position="700"/>
    </location>
</feature>
<feature type="region of interest" description="Disordered" evidence="4">
    <location>
        <begin position="650"/>
        <end position="705"/>
    </location>
</feature>
<evidence type="ECO:0000313" key="6">
    <source>
        <dbReference type="Proteomes" id="UP000242457"/>
    </source>
</evidence>
<dbReference type="OrthoDB" id="10266662at2759"/>
<dbReference type="InterPro" id="IPR016024">
    <property type="entry name" value="ARM-type_fold"/>
</dbReference>
<dbReference type="GO" id="GO:0005730">
    <property type="term" value="C:nucleolus"/>
    <property type="evidence" value="ECO:0007669"/>
    <property type="project" value="TreeGrafter"/>
</dbReference>
<feature type="compositionally biased region" description="Basic and acidic residues" evidence="4">
    <location>
        <begin position="668"/>
        <end position="688"/>
    </location>
</feature>
<sequence>MKIKKAKSEMKKTKKSVMKKKKQLKDVTTDEFFNQSFEDEINTIDNDNQDKNAFKDDGGSSDSDMDPVQHKKSLMKLKDTDPEFYKYLKENDRNLLEFDISDDGNEIDDDDKSSLNEFDMKHIPNDHLEVASDESDYELDEENSIKDKRKITLQLLKKWQEEIQKDKSLKTIKCAVEAFHAALETVAESADPESLQYKVEGGAIFNGVVQLCILYLPDAFKRYLKLDPETHHVQIHKIKRFTKIKTILKLYLTDLIKILQNVTSSNILTVLLKHLHQMLLYTQSFSSLTKPLLKILLKFWSSGEETVRVVSFLSILRIVTSNRKSVLEMLFKTMYVKYVENSKFVSLTTLPGINFMRHSLVEIYLLDNNLAYHHAFLYIRQLAIHLRNAMTLKKKEHFQAVYNWQYINSLRFWSELIYLSKSDSMLRSLLYPLVQIIIGTIKVIPTHQYYPLRFHCVQILIDISKETDTFIPILPFLLEILDSYDFNKKHKAVSMKPVPFICILRMSKSQLQENGFKDNVIDNIYKLILENAAKDSHTVYFPDLYISCIIQLKAFLKKCHIANYCRKMKQLLDKIEENKKYIETERSKTVIDLKNMTEIKKWENRIKTQGTSLSKFYESWIKIYQSQKLKLLTKNEEIAEYNLPTIRKLKKGKSSKENQEESSEESDFEMKIKSNKEKSDENKFDKRKSEKHSKPKKKKLKINDDQINLLSQENTDIVRDINSDDWD</sequence>
<dbReference type="STRING" id="94128.A0A2A3EGM1"/>
<feature type="compositionally biased region" description="Basic and acidic residues" evidence="4">
    <location>
        <begin position="48"/>
        <end position="58"/>
    </location>
</feature>
<dbReference type="PANTHER" id="PTHR12687">
    <property type="entry name" value="NUCLEOLAR COMPLEX 2 AND RAD4-RELATED"/>
    <property type="match status" value="1"/>
</dbReference>
<reference evidence="5 6" key="1">
    <citation type="submission" date="2014-07" db="EMBL/GenBank/DDBJ databases">
        <title>Genomic and transcriptomic analysis on Apis cerana provide comprehensive insights into honey bee biology.</title>
        <authorList>
            <person name="Diao Q."/>
            <person name="Sun L."/>
            <person name="Zheng H."/>
            <person name="Zheng H."/>
            <person name="Xu S."/>
            <person name="Wang S."/>
            <person name="Zeng Z."/>
            <person name="Hu F."/>
            <person name="Su S."/>
            <person name="Wu J."/>
        </authorList>
    </citation>
    <scope>NUCLEOTIDE SEQUENCE [LARGE SCALE GENOMIC DNA]</scope>
    <source>
        <tissue evidence="5">Pupae without intestine</tissue>
    </source>
</reference>
<dbReference type="SUPFAM" id="SSF48371">
    <property type="entry name" value="ARM repeat"/>
    <property type="match status" value="1"/>
</dbReference>
<dbReference type="GO" id="GO:0030691">
    <property type="term" value="C:Noc2p-Noc3p complex"/>
    <property type="evidence" value="ECO:0007669"/>
    <property type="project" value="TreeGrafter"/>
</dbReference>